<reference evidence="1" key="1">
    <citation type="submission" date="2022-09" db="EMBL/GenBank/DDBJ databases">
        <authorList>
            <person name="De Moura G.S."/>
            <person name="Carvalho E."/>
            <person name="Ramos Sanchez E.M."/>
            <person name="Sellera F.P."/>
            <person name="Marques M.F.S."/>
            <person name="Heinemann M.B."/>
            <person name="De Vliegher S."/>
            <person name="Souza F.N."/>
            <person name="Mota R.A."/>
        </authorList>
    </citation>
    <scope>NUCLEOTIDE SEQUENCE</scope>
    <source>
        <strain evidence="1">BR656</strain>
    </source>
</reference>
<gene>
    <name evidence="1" type="ORF">OWO77_04360</name>
</gene>
<reference evidence="1" key="2">
    <citation type="journal article" date="2023" name="Vet. Microbiol.">
        <title>Emergence of livestock-associated Mammaliicoccus sciuri ST71 co-harbouring mecA and mecC genes in Brazil.</title>
        <authorList>
            <person name="de Moura G.S."/>
            <person name="de Carvalho E."/>
            <person name="Ramos Sanchez E.M."/>
            <person name="Sellera F.P."/>
            <person name="Marques M.F.S."/>
            <person name="Heinemann M.B."/>
            <person name="De Vliegher S."/>
            <person name="Souza F.N."/>
            <person name="Mota R.A."/>
        </authorList>
    </citation>
    <scope>NUCLEOTIDE SEQUENCE</scope>
    <source>
        <strain evidence="1">BR656</strain>
    </source>
</reference>
<keyword evidence="2" id="KW-1185">Reference proteome</keyword>
<proteinExistence type="predicted"/>
<dbReference type="Proteomes" id="UP001176210">
    <property type="component" value="Unassembled WGS sequence"/>
</dbReference>
<dbReference type="RefSeq" id="WP_285369357.1">
    <property type="nucleotide sequence ID" value="NZ_JAPNQM010000001.1"/>
</dbReference>
<protein>
    <submittedName>
        <fullName evidence="1">Uncharacterized protein</fullName>
    </submittedName>
</protein>
<accession>A0ABT7HVM6</accession>
<evidence type="ECO:0000313" key="1">
    <source>
        <dbReference type="EMBL" id="MDL0116199.1"/>
    </source>
</evidence>
<sequence>MAKISWIVPVNNVLKNDNNEMVLDTPITQLSLRILPNNYSFSIAFGIIDLDSTKENIVKFSMGKQHQDSKQTFINTDFRLNQMFVNEDLDEKYKLVEFDSNININNFNFEHEGLHFIKLEIEDDSLEVYFTVVVKGV</sequence>
<comment type="caution">
    <text evidence="1">The sequence shown here is derived from an EMBL/GenBank/DDBJ whole genome shotgun (WGS) entry which is preliminary data.</text>
</comment>
<name>A0ABT7HVM6_MAMSC</name>
<organism evidence="1 2">
    <name type="scientific">Mammaliicoccus sciuri</name>
    <name type="common">Staphylococcus sciuri</name>
    <dbReference type="NCBI Taxonomy" id="1296"/>
    <lineage>
        <taxon>Bacteria</taxon>
        <taxon>Bacillati</taxon>
        <taxon>Bacillota</taxon>
        <taxon>Bacilli</taxon>
        <taxon>Bacillales</taxon>
        <taxon>Staphylococcaceae</taxon>
        <taxon>Mammaliicoccus</taxon>
    </lineage>
</organism>
<evidence type="ECO:0000313" key="2">
    <source>
        <dbReference type="Proteomes" id="UP001176210"/>
    </source>
</evidence>
<dbReference type="EMBL" id="JAPNQM010000001">
    <property type="protein sequence ID" value="MDL0116199.1"/>
    <property type="molecule type" value="Genomic_DNA"/>
</dbReference>